<dbReference type="Gene3D" id="3.40.50.1400">
    <property type="match status" value="2"/>
</dbReference>
<keyword evidence="4 12" id="KW-0999">Mitochondrion inner membrane</keyword>
<evidence type="ECO:0000256" key="12">
    <source>
        <dbReference type="RuleBase" id="RU000607"/>
    </source>
</evidence>
<dbReference type="Pfam" id="PF00762">
    <property type="entry name" value="Ferrochelatase"/>
    <property type="match status" value="1"/>
</dbReference>
<evidence type="ECO:0000256" key="5">
    <source>
        <dbReference type="ARBA" id="ARBA00022946"/>
    </source>
</evidence>
<reference evidence="14" key="1">
    <citation type="journal article" date="2023" name="Mol. Phylogenet. Evol.">
        <title>Genome-scale phylogeny and comparative genomics of the fungal order Sordariales.</title>
        <authorList>
            <person name="Hensen N."/>
            <person name="Bonometti L."/>
            <person name="Westerberg I."/>
            <person name="Brannstrom I.O."/>
            <person name="Guillou S."/>
            <person name="Cros-Aarteil S."/>
            <person name="Calhoun S."/>
            <person name="Haridas S."/>
            <person name="Kuo A."/>
            <person name="Mondo S."/>
            <person name="Pangilinan J."/>
            <person name="Riley R."/>
            <person name="LaButti K."/>
            <person name="Andreopoulos B."/>
            <person name="Lipzen A."/>
            <person name="Chen C."/>
            <person name="Yan M."/>
            <person name="Daum C."/>
            <person name="Ng V."/>
            <person name="Clum A."/>
            <person name="Steindorff A."/>
            <person name="Ohm R.A."/>
            <person name="Martin F."/>
            <person name="Silar P."/>
            <person name="Natvig D.O."/>
            <person name="Lalanne C."/>
            <person name="Gautier V."/>
            <person name="Ament-Velasquez S.L."/>
            <person name="Kruys A."/>
            <person name="Hutchinson M.I."/>
            <person name="Powell A.J."/>
            <person name="Barry K."/>
            <person name="Miller A.N."/>
            <person name="Grigoriev I.V."/>
            <person name="Debuchy R."/>
            <person name="Gladieux P."/>
            <person name="Hiltunen Thoren M."/>
            <person name="Johannesson H."/>
        </authorList>
    </citation>
    <scope>NUCLEOTIDE SEQUENCE</scope>
    <source>
        <strain evidence="14">PSN293</strain>
    </source>
</reference>
<evidence type="ECO:0000313" key="15">
    <source>
        <dbReference type="Proteomes" id="UP001301769"/>
    </source>
</evidence>
<dbReference type="GO" id="GO:0006783">
    <property type="term" value="P:heme biosynthetic process"/>
    <property type="evidence" value="ECO:0007669"/>
    <property type="project" value="UniProtKB-UniRule"/>
</dbReference>
<dbReference type="InterPro" id="IPR033644">
    <property type="entry name" value="Ferrochelatase_C"/>
</dbReference>
<keyword evidence="6 12" id="KW-0408">Iron</keyword>
<reference evidence="14" key="2">
    <citation type="submission" date="2023-05" db="EMBL/GenBank/DDBJ databases">
        <authorList>
            <consortium name="Lawrence Berkeley National Laboratory"/>
            <person name="Steindorff A."/>
            <person name="Hensen N."/>
            <person name="Bonometti L."/>
            <person name="Westerberg I."/>
            <person name="Brannstrom I.O."/>
            <person name="Guillou S."/>
            <person name="Cros-Aarteil S."/>
            <person name="Calhoun S."/>
            <person name="Haridas S."/>
            <person name="Kuo A."/>
            <person name="Mondo S."/>
            <person name="Pangilinan J."/>
            <person name="Riley R."/>
            <person name="Labutti K."/>
            <person name="Andreopoulos B."/>
            <person name="Lipzen A."/>
            <person name="Chen C."/>
            <person name="Yanf M."/>
            <person name="Daum C."/>
            <person name="Ng V."/>
            <person name="Clum A."/>
            <person name="Ohm R."/>
            <person name="Martin F."/>
            <person name="Silar P."/>
            <person name="Natvig D."/>
            <person name="Lalanne C."/>
            <person name="Gautier V."/>
            <person name="Ament-Velasquez S.L."/>
            <person name="Kruys A."/>
            <person name="Hutchinson M.I."/>
            <person name="Powell A.J."/>
            <person name="Barry K."/>
            <person name="Miller A.N."/>
            <person name="Grigoriev I.V."/>
            <person name="Debuchy R."/>
            <person name="Gladieux P."/>
            <person name="Thoren M.H."/>
            <person name="Johannesson H."/>
        </authorList>
    </citation>
    <scope>NUCLEOTIDE SEQUENCE</scope>
    <source>
        <strain evidence="14">PSN293</strain>
    </source>
</reference>
<keyword evidence="9" id="KW-0472">Membrane</keyword>
<comment type="catalytic activity">
    <reaction evidence="12">
        <text>heme b + 2 H(+) = protoporphyrin IX + Fe(2+)</text>
        <dbReference type="Rhea" id="RHEA:22584"/>
        <dbReference type="ChEBI" id="CHEBI:15378"/>
        <dbReference type="ChEBI" id="CHEBI:29033"/>
        <dbReference type="ChEBI" id="CHEBI:57306"/>
        <dbReference type="ChEBI" id="CHEBI:60344"/>
        <dbReference type="EC" id="4.98.1.1"/>
    </reaction>
</comment>
<evidence type="ECO:0000256" key="6">
    <source>
        <dbReference type="ARBA" id="ARBA00023004"/>
    </source>
</evidence>
<dbReference type="AlphaFoldDB" id="A0AAN6XVF4"/>
<protein>
    <recommendedName>
        <fullName evidence="12">Ferrochelatase</fullName>
        <ecNumber evidence="12">4.98.1.1</ecNumber>
    </recommendedName>
</protein>
<dbReference type="EC" id="4.98.1.1" evidence="12"/>
<evidence type="ECO:0000256" key="8">
    <source>
        <dbReference type="ARBA" id="ARBA00023133"/>
    </source>
</evidence>
<keyword evidence="8 12" id="KW-0350">Heme biosynthesis</keyword>
<dbReference type="Proteomes" id="UP001301769">
    <property type="component" value="Unassembled WGS sequence"/>
</dbReference>
<dbReference type="GO" id="GO:0005743">
    <property type="term" value="C:mitochondrial inner membrane"/>
    <property type="evidence" value="ECO:0007669"/>
    <property type="project" value="UniProtKB-SubCell"/>
</dbReference>
<evidence type="ECO:0000256" key="7">
    <source>
        <dbReference type="ARBA" id="ARBA00023128"/>
    </source>
</evidence>
<gene>
    <name evidence="14" type="ORF">QBC37DRAFT_444383</name>
</gene>
<evidence type="ECO:0000256" key="11">
    <source>
        <dbReference type="ARBA" id="ARBA00023244"/>
    </source>
</evidence>
<evidence type="ECO:0000256" key="9">
    <source>
        <dbReference type="ARBA" id="ARBA00023136"/>
    </source>
</evidence>
<dbReference type="PANTHER" id="PTHR11108">
    <property type="entry name" value="FERROCHELATASE"/>
    <property type="match status" value="1"/>
</dbReference>
<comment type="pathway">
    <text evidence="2 12">Porphyrin-containing compound metabolism; protoheme biosynthesis; protoheme from protoporphyrin-IX: step 1/1.</text>
</comment>
<evidence type="ECO:0000256" key="1">
    <source>
        <dbReference type="ARBA" id="ARBA00004443"/>
    </source>
</evidence>
<keyword evidence="11 12" id="KW-0627">Porphyrin biosynthesis</keyword>
<comment type="similarity">
    <text evidence="3 12">Belongs to the ferrochelatase family.</text>
</comment>
<dbReference type="SUPFAM" id="SSF53800">
    <property type="entry name" value="Chelatase"/>
    <property type="match status" value="1"/>
</dbReference>
<organism evidence="14 15">
    <name type="scientific">Rhypophila decipiens</name>
    <dbReference type="NCBI Taxonomy" id="261697"/>
    <lineage>
        <taxon>Eukaryota</taxon>
        <taxon>Fungi</taxon>
        <taxon>Dikarya</taxon>
        <taxon>Ascomycota</taxon>
        <taxon>Pezizomycotina</taxon>
        <taxon>Sordariomycetes</taxon>
        <taxon>Sordariomycetidae</taxon>
        <taxon>Sordariales</taxon>
        <taxon>Naviculisporaceae</taxon>
        <taxon>Rhypophila</taxon>
    </lineage>
</organism>
<proteinExistence type="inferred from homology"/>
<comment type="function">
    <text evidence="12">Catalyzes the ferrous insertion into protoporphyrin IX.</text>
</comment>
<evidence type="ECO:0000256" key="2">
    <source>
        <dbReference type="ARBA" id="ARBA00004943"/>
    </source>
</evidence>
<keyword evidence="10 12" id="KW-0456">Lyase</keyword>
<evidence type="ECO:0000256" key="4">
    <source>
        <dbReference type="ARBA" id="ARBA00022792"/>
    </source>
</evidence>
<comment type="caution">
    <text evidence="14">The sequence shown here is derived from an EMBL/GenBank/DDBJ whole genome shotgun (WGS) entry which is preliminary data.</text>
</comment>
<dbReference type="NCBIfam" id="TIGR00109">
    <property type="entry name" value="hemH"/>
    <property type="match status" value="1"/>
</dbReference>
<name>A0AAN6XVF4_9PEZI</name>
<comment type="subcellular location">
    <subcellularLocation>
        <location evidence="1">Mitochondrion inner membrane</location>
        <topology evidence="1">Peripheral membrane protein</topology>
        <orientation evidence="1">Matrix side</orientation>
    </subcellularLocation>
</comment>
<dbReference type="CDD" id="cd00419">
    <property type="entry name" value="Ferrochelatase_C"/>
    <property type="match status" value="1"/>
</dbReference>
<dbReference type="GO" id="GO:0004325">
    <property type="term" value="F:ferrochelatase activity"/>
    <property type="evidence" value="ECO:0007669"/>
    <property type="project" value="UniProtKB-UniRule"/>
</dbReference>
<sequence length="405" mass="44608">MAKNDGGGSPRSSRWLATPAYPVTQSSAGSKGPTAMVFLNMGGPSTVDEVGDFLSRLFADGDLIPLGRLQGYMGPFIAARRTPKIKEQYAAIGGGSPIRKWSEHQCEEMCKILDQVSPETAPHKPYVAFRYANPLTEEMYKRLLDDGFGNGKGGRAVAFTQYPQYSCSTTGSSLNELWKWRQRLEGKTGPSNEGADGSINWSVIDRWPTHPGLVETFARNIEEKLAEYPEERRKDVVLLFSAHSLPMSVVNRGDPYPAEVAATVHAVMQRLKFSNMYRLCWQSQVGPQPWLGPQTATSVEEYISKGQKDLVLIPIAFTSDHIETLYELDKEVIGESGHADTVKRVESLNGNPIFIDALADIAKEHLASGIACSSQMSLRCPGCKSERCLESKKFFANQQPLAIPS</sequence>
<dbReference type="FunFam" id="3.40.50.1400:FF:000003">
    <property type="entry name" value="Ferrochelatase"/>
    <property type="match status" value="1"/>
</dbReference>
<dbReference type="CDD" id="cd03411">
    <property type="entry name" value="Ferrochelatase_N"/>
    <property type="match status" value="1"/>
</dbReference>
<dbReference type="InterPro" id="IPR001015">
    <property type="entry name" value="Ferrochelatase"/>
</dbReference>
<evidence type="ECO:0000256" key="3">
    <source>
        <dbReference type="ARBA" id="ARBA00007718"/>
    </source>
</evidence>
<dbReference type="InterPro" id="IPR019772">
    <property type="entry name" value="Ferrochelatase_AS"/>
</dbReference>
<keyword evidence="15" id="KW-1185">Reference proteome</keyword>
<dbReference type="PROSITE" id="PS00534">
    <property type="entry name" value="FERROCHELATASE"/>
    <property type="match status" value="1"/>
</dbReference>
<keyword evidence="5" id="KW-0809">Transit peptide</keyword>
<feature type="region of interest" description="Disordered" evidence="13">
    <location>
        <begin position="1"/>
        <end position="29"/>
    </location>
</feature>
<dbReference type="InterPro" id="IPR033659">
    <property type="entry name" value="Ferrochelatase_N"/>
</dbReference>
<dbReference type="EMBL" id="MU858283">
    <property type="protein sequence ID" value="KAK4207634.1"/>
    <property type="molecule type" value="Genomic_DNA"/>
</dbReference>
<evidence type="ECO:0000256" key="10">
    <source>
        <dbReference type="ARBA" id="ARBA00023239"/>
    </source>
</evidence>
<dbReference type="PANTHER" id="PTHR11108:SF1">
    <property type="entry name" value="FERROCHELATASE, MITOCHONDRIAL"/>
    <property type="match status" value="1"/>
</dbReference>
<evidence type="ECO:0000313" key="14">
    <source>
        <dbReference type="EMBL" id="KAK4207634.1"/>
    </source>
</evidence>
<dbReference type="HAMAP" id="MF_00323">
    <property type="entry name" value="Ferrochelatase"/>
    <property type="match status" value="1"/>
</dbReference>
<keyword evidence="7" id="KW-0496">Mitochondrion</keyword>
<evidence type="ECO:0000256" key="13">
    <source>
        <dbReference type="SAM" id="MobiDB-lite"/>
    </source>
</evidence>
<accession>A0AAN6XVF4</accession>